<dbReference type="InterPro" id="IPR029044">
    <property type="entry name" value="Nucleotide-diphossugar_trans"/>
</dbReference>
<gene>
    <name evidence="4" type="ORF">U472_03425</name>
</gene>
<feature type="domain" description="MobA-like NTP transferase" evidence="3">
    <location>
        <begin position="3"/>
        <end position="118"/>
    </location>
</feature>
<reference evidence="4 5" key="2">
    <citation type="submission" date="2016-08" db="EMBL/GenBank/DDBJ databases">
        <title>Orenia metallireducens sp. nov. strain Z6, a Novel Metal-reducing Firmicute from the Deep Subsurface.</title>
        <authorList>
            <person name="Maxim B.I."/>
            <person name="Kenneth K."/>
            <person name="Flynn T.M."/>
            <person name="Oloughlin E.J."/>
            <person name="Locke R.A."/>
            <person name="Weber J.R."/>
            <person name="Egan S.M."/>
            <person name="Mackie R.I."/>
            <person name="Cann I.K."/>
        </authorList>
    </citation>
    <scope>NUCLEOTIDE SEQUENCE [LARGE SCALE GENOMIC DNA]</scope>
    <source>
        <strain evidence="4 5">Z6</strain>
    </source>
</reference>
<dbReference type="GO" id="GO:0016779">
    <property type="term" value="F:nucleotidyltransferase activity"/>
    <property type="evidence" value="ECO:0007669"/>
    <property type="project" value="UniProtKB-KW"/>
</dbReference>
<name>A0A1C0AB59_9FIRM</name>
<sequence length="223" mass="25346">MKAVILAAGVGSRLGRPYPKSLSKLPDGETILGRQIRILRKYGVNEIIIVVGFKKSLIMENFPQVYYKYNPIYYITNTAKSLLHGIEDVKEDVIWLNGDVIFDEEVLEKVIKTKGNLVAVNSVQCGEEEVKYRIDEGGYLSSISKTVKDAEGEAIGINKISKADIDKFKESLKECQDDDYFEKGIENIIQDNVKFKILDVSQYRCIEVDFQEDWDTAINLFSE</sequence>
<dbReference type="InterPro" id="IPR050065">
    <property type="entry name" value="GlmU-like"/>
</dbReference>
<dbReference type="RefSeq" id="WP_068715533.1">
    <property type="nucleotide sequence ID" value="NZ_LWDV01000007.1"/>
</dbReference>
<accession>A0A1C0AB59</accession>
<dbReference type="OrthoDB" id="9803871at2"/>
<proteinExistence type="predicted"/>
<dbReference type="SUPFAM" id="SSF53448">
    <property type="entry name" value="Nucleotide-diphospho-sugar transferases"/>
    <property type="match status" value="1"/>
</dbReference>
<dbReference type="AlphaFoldDB" id="A0A1C0AB59"/>
<dbReference type="Proteomes" id="UP000093514">
    <property type="component" value="Unassembled WGS sequence"/>
</dbReference>
<keyword evidence="5" id="KW-1185">Reference proteome</keyword>
<dbReference type="PANTHER" id="PTHR43584:SF8">
    <property type="entry name" value="N-ACETYLMURAMATE ALPHA-1-PHOSPHATE URIDYLYLTRANSFERASE"/>
    <property type="match status" value="1"/>
</dbReference>
<evidence type="ECO:0000313" key="4">
    <source>
        <dbReference type="EMBL" id="OCL27615.1"/>
    </source>
</evidence>
<evidence type="ECO:0000256" key="1">
    <source>
        <dbReference type="ARBA" id="ARBA00022679"/>
    </source>
</evidence>
<dbReference type="Gene3D" id="3.90.550.10">
    <property type="entry name" value="Spore Coat Polysaccharide Biosynthesis Protein SpsA, Chain A"/>
    <property type="match status" value="1"/>
</dbReference>
<evidence type="ECO:0000313" key="5">
    <source>
        <dbReference type="Proteomes" id="UP000093514"/>
    </source>
</evidence>
<organism evidence="4 5">
    <name type="scientific">Orenia metallireducens</name>
    <dbReference type="NCBI Taxonomy" id="1413210"/>
    <lineage>
        <taxon>Bacteria</taxon>
        <taxon>Bacillati</taxon>
        <taxon>Bacillota</taxon>
        <taxon>Clostridia</taxon>
        <taxon>Halanaerobiales</taxon>
        <taxon>Halobacteroidaceae</taxon>
        <taxon>Orenia</taxon>
    </lineage>
</organism>
<evidence type="ECO:0000256" key="2">
    <source>
        <dbReference type="ARBA" id="ARBA00022695"/>
    </source>
</evidence>
<evidence type="ECO:0000259" key="3">
    <source>
        <dbReference type="Pfam" id="PF12804"/>
    </source>
</evidence>
<dbReference type="Pfam" id="PF12804">
    <property type="entry name" value="NTP_transf_3"/>
    <property type="match status" value="1"/>
</dbReference>
<dbReference type="PANTHER" id="PTHR43584">
    <property type="entry name" value="NUCLEOTIDYL TRANSFERASE"/>
    <property type="match status" value="1"/>
</dbReference>
<dbReference type="EMBL" id="LWDV01000007">
    <property type="protein sequence ID" value="OCL27615.1"/>
    <property type="molecule type" value="Genomic_DNA"/>
</dbReference>
<dbReference type="InterPro" id="IPR025877">
    <property type="entry name" value="MobA-like_NTP_Trfase"/>
</dbReference>
<keyword evidence="2" id="KW-0548">Nucleotidyltransferase</keyword>
<comment type="caution">
    <text evidence="4">The sequence shown here is derived from an EMBL/GenBank/DDBJ whole genome shotgun (WGS) entry which is preliminary data.</text>
</comment>
<dbReference type="CDD" id="cd02523">
    <property type="entry name" value="PC_cytidylyltransferase"/>
    <property type="match status" value="1"/>
</dbReference>
<protein>
    <submittedName>
        <fullName evidence="4">UDP-N-acetylglucosamine pyrophosphorylase</fullName>
    </submittedName>
</protein>
<keyword evidence="1" id="KW-0808">Transferase</keyword>
<reference evidence="5" key="1">
    <citation type="submission" date="2016-07" db="EMBL/GenBank/DDBJ databases">
        <authorList>
            <person name="Florea S."/>
            <person name="Webb J.S."/>
            <person name="Jaromczyk J."/>
            <person name="Schardl C.L."/>
        </authorList>
    </citation>
    <scope>NUCLEOTIDE SEQUENCE [LARGE SCALE GENOMIC DNA]</scope>
    <source>
        <strain evidence="5">Z6</strain>
    </source>
</reference>